<sequence>MKREQWLLEIICGLTALLFIYTAASKLLEYEQFRQEIFNQAFNPVLFPVIIYGLPPAELFVAVMLLVPKLRLAGLYLSTLLMILFTGYVGLVTFHFYDRVPCSCAGVFKHMSWPVHLAFNLVFTVATIYGIKIFNAQRIREKLKT</sequence>
<evidence type="ECO:0000256" key="2">
    <source>
        <dbReference type="ARBA" id="ARBA00022692"/>
    </source>
</evidence>
<keyword evidence="4 5" id="KW-0472">Membrane</keyword>
<evidence type="ECO:0000313" key="8">
    <source>
        <dbReference type="Proteomes" id="UP001501436"/>
    </source>
</evidence>
<proteinExistence type="predicted"/>
<organism evidence="7 8">
    <name type="scientific">Mucilaginibacter defluvii</name>
    <dbReference type="NCBI Taxonomy" id="1196019"/>
    <lineage>
        <taxon>Bacteria</taxon>
        <taxon>Pseudomonadati</taxon>
        <taxon>Bacteroidota</taxon>
        <taxon>Sphingobacteriia</taxon>
        <taxon>Sphingobacteriales</taxon>
        <taxon>Sphingobacteriaceae</taxon>
        <taxon>Mucilaginibacter</taxon>
    </lineage>
</organism>
<evidence type="ECO:0000256" key="3">
    <source>
        <dbReference type="ARBA" id="ARBA00022989"/>
    </source>
</evidence>
<keyword evidence="3 5" id="KW-1133">Transmembrane helix</keyword>
<dbReference type="RefSeq" id="WP_345330001.1">
    <property type="nucleotide sequence ID" value="NZ_BAABJI010000001.1"/>
</dbReference>
<feature type="transmembrane region" description="Helical" evidence="5">
    <location>
        <begin position="7"/>
        <end position="25"/>
    </location>
</feature>
<dbReference type="Proteomes" id="UP001501436">
    <property type="component" value="Unassembled WGS sequence"/>
</dbReference>
<comment type="subcellular location">
    <subcellularLocation>
        <location evidence="1">Membrane</location>
        <topology evidence="1">Multi-pass membrane protein</topology>
    </subcellularLocation>
</comment>
<dbReference type="EMBL" id="BAABJI010000001">
    <property type="protein sequence ID" value="GAA4910115.1"/>
    <property type="molecule type" value="Genomic_DNA"/>
</dbReference>
<feature type="transmembrane region" description="Helical" evidence="5">
    <location>
        <begin position="45"/>
        <end position="67"/>
    </location>
</feature>
<keyword evidence="8" id="KW-1185">Reference proteome</keyword>
<reference evidence="8" key="1">
    <citation type="journal article" date="2019" name="Int. J. Syst. Evol. Microbiol.">
        <title>The Global Catalogue of Microorganisms (GCM) 10K type strain sequencing project: providing services to taxonomists for standard genome sequencing and annotation.</title>
        <authorList>
            <consortium name="The Broad Institute Genomics Platform"/>
            <consortium name="The Broad Institute Genome Sequencing Center for Infectious Disease"/>
            <person name="Wu L."/>
            <person name="Ma J."/>
        </authorList>
    </citation>
    <scope>NUCLEOTIDE SEQUENCE [LARGE SCALE GENOMIC DNA]</scope>
    <source>
        <strain evidence="8">JCM 18283</strain>
    </source>
</reference>
<evidence type="ECO:0000259" key="6">
    <source>
        <dbReference type="Pfam" id="PF07291"/>
    </source>
</evidence>
<dbReference type="Pfam" id="PF07291">
    <property type="entry name" value="MauE"/>
    <property type="match status" value="1"/>
</dbReference>
<accession>A0ABP9FN37</accession>
<dbReference type="InterPro" id="IPR009908">
    <property type="entry name" value="Methylamine_util_MauE"/>
</dbReference>
<comment type="caution">
    <text evidence="7">The sequence shown here is derived from an EMBL/GenBank/DDBJ whole genome shotgun (WGS) entry which is preliminary data.</text>
</comment>
<keyword evidence="2 5" id="KW-0812">Transmembrane</keyword>
<evidence type="ECO:0000256" key="5">
    <source>
        <dbReference type="SAM" id="Phobius"/>
    </source>
</evidence>
<name>A0ABP9FN37_9SPHI</name>
<feature type="domain" description="Methylamine utilisation protein MauE" evidence="6">
    <location>
        <begin position="5"/>
        <end position="131"/>
    </location>
</feature>
<evidence type="ECO:0000256" key="1">
    <source>
        <dbReference type="ARBA" id="ARBA00004141"/>
    </source>
</evidence>
<evidence type="ECO:0000256" key="4">
    <source>
        <dbReference type="ARBA" id="ARBA00023136"/>
    </source>
</evidence>
<gene>
    <name evidence="7" type="ORF">GCM10023313_11590</name>
</gene>
<protein>
    <recommendedName>
        <fullName evidence="6">Methylamine utilisation protein MauE domain-containing protein</fullName>
    </recommendedName>
</protein>
<evidence type="ECO:0000313" key="7">
    <source>
        <dbReference type="EMBL" id="GAA4910115.1"/>
    </source>
</evidence>
<feature type="transmembrane region" description="Helical" evidence="5">
    <location>
        <begin position="74"/>
        <end position="97"/>
    </location>
</feature>
<feature type="transmembrane region" description="Helical" evidence="5">
    <location>
        <begin position="117"/>
        <end position="134"/>
    </location>
</feature>